<organism evidence="2">
    <name type="scientific">Melanopsichium pennsylvanicum 4</name>
    <dbReference type="NCBI Taxonomy" id="1398559"/>
    <lineage>
        <taxon>Eukaryota</taxon>
        <taxon>Fungi</taxon>
        <taxon>Dikarya</taxon>
        <taxon>Basidiomycota</taxon>
        <taxon>Ustilaginomycotina</taxon>
        <taxon>Ustilaginomycetes</taxon>
        <taxon>Ustilaginales</taxon>
        <taxon>Ustilaginaceae</taxon>
        <taxon>Melanopsichium</taxon>
    </lineage>
</organism>
<sequence>MGGDINDKHDAEDWQSNKSHYPNLDGDCSNCLVYDVSSHLVLIQPGEYMLARLPPTSQIPSIVLDLLSRPVNVAAPIFCTVTRTHRELSILVSTPADPIWARFKAELGAGTDGCGIDAAWRAFRIRGPMEFHLVGVLLNFTKCLAERSISIFAVSTWDTDYICVKQQDFENACQALKDDGWNVLYQAD</sequence>
<dbReference type="PANTHER" id="PTHR31131">
    <property type="entry name" value="CHROMOSOME 1, WHOLE GENOME SHOTGUN SEQUENCE"/>
    <property type="match status" value="1"/>
</dbReference>
<accession>A0A077QQ48</accession>
<evidence type="ECO:0000259" key="1">
    <source>
        <dbReference type="Pfam" id="PF13840"/>
    </source>
</evidence>
<dbReference type="Pfam" id="PF13840">
    <property type="entry name" value="ACT_7"/>
    <property type="match status" value="1"/>
</dbReference>
<dbReference type="Gene3D" id="3.30.2130.10">
    <property type="entry name" value="VC0802-like"/>
    <property type="match status" value="1"/>
</dbReference>
<proteinExistence type="predicted"/>
<reference evidence="2" key="1">
    <citation type="journal article" date="2014" name="Genome Biol. Evol.">
        <title>Gene Loss Rather Than Gene Gain Is Associated with a Host Jump from Monocots to Dicots in the Smut Fungus Melanopsichium pennsylvanicum.</title>
        <authorList>
            <person name="Sharma R."/>
            <person name="Mishra B."/>
            <person name="Runge F."/>
            <person name="Thines M."/>
        </authorList>
    </citation>
    <scope>NUCLEOTIDE SEQUENCE</scope>
    <source>
        <strain evidence="2">4</strain>
    </source>
</reference>
<dbReference type="GO" id="GO:0006520">
    <property type="term" value="P:amino acid metabolic process"/>
    <property type="evidence" value="ECO:0007669"/>
    <property type="project" value="UniProtKB-ARBA"/>
</dbReference>
<dbReference type="AlphaFoldDB" id="A0A077QQ48"/>
<dbReference type="PANTHER" id="PTHR31131:SF6">
    <property type="entry name" value="CASTOR ACT DOMAIN-CONTAINING PROTEIN"/>
    <property type="match status" value="1"/>
</dbReference>
<name>A0A077QQ48_9BASI</name>
<dbReference type="GO" id="GO:0046394">
    <property type="term" value="P:carboxylic acid biosynthetic process"/>
    <property type="evidence" value="ECO:0007669"/>
    <property type="project" value="UniProtKB-ARBA"/>
</dbReference>
<dbReference type="InterPro" id="IPR051719">
    <property type="entry name" value="CASTOR_mTORC1"/>
</dbReference>
<evidence type="ECO:0000313" key="2">
    <source>
        <dbReference type="EMBL" id="CDI51290.1"/>
    </source>
</evidence>
<dbReference type="EMBL" id="HG529497">
    <property type="protein sequence ID" value="CDI51290.1"/>
    <property type="molecule type" value="Genomic_DNA"/>
</dbReference>
<dbReference type="SUPFAM" id="SSF55021">
    <property type="entry name" value="ACT-like"/>
    <property type="match status" value="1"/>
</dbReference>
<protein>
    <recommendedName>
        <fullName evidence="1">CASTOR ACT domain-containing protein</fullName>
    </recommendedName>
</protein>
<dbReference type="InterPro" id="IPR027795">
    <property type="entry name" value="CASTOR_ACT_dom"/>
</dbReference>
<feature type="domain" description="CASTOR ACT" evidence="1">
    <location>
        <begin position="117"/>
        <end position="178"/>
    </location>
</feature>
<dbReference type="InterPro" id="IPR045865">
    <property type="entry name" value="ACT-like_dom_sf"/>
</dbReference>